<feature type="signal peptide" evidence="3">
    <location>
        <begin position="1"/>
        <end position="35"/>
    </location>
</feature>
<keyword evidence="3" id="KW-0732">Signal</keyword>
<reference evidence="7" key="1">
    <citation type="journal article" date="2019" name="Int. J. Syst. Evol. Microbiol.">
        <title>The Global Catalogue of Microorganisms (GCM) 10K type strain sequencing project: providing services to taxonomists for standard genome sequencing and annotation.</title>
        <authorList>
            <consortium name="The Broad Institute Genomics Platform"/>
            <consortium name="The Broad Institute Genome Sequencing Center for Infectious Disease"/>
            <person name="Wu L."/>
            <person name="Ma J."/>
        </authorList>
    </citation>
    <scope>NUCLEOTIDE SEQUENCE [LARGE SCALE GENOMIC DNA]</scope>
    <source>
        <strain evidence="7">JCM 16956</strain>
    </source>
</reference>
<feature type="compositionally biased region" description="Low complexity" evidence="1">
    <location>
        <begin position="404"/>
        <end position="452"/>
    </location>
</feature>
<dbReference type="Pfam" id="PF05506">
    <property type="entry name" value="PLipase_C_C"/>
    <property type="match status" value="1"/>
</dbReference>
<dbReference type="InterPro" id="IPR023849">
    <property type="entry name" value="TQXA_dom"/>
</dbReference>
<evidence type="ECO:0000256" key="3">
    <source>
        <dbReference type="SAM" id="SignalP"/>
    </source>
</evidence>
<dbReference type="Gene3D" id="1.10.150.480">
    <property type="match status" value="1"/>
</dbReference>
<keyword evidence="2" id="KW-0472">Membrane</keyword>
<evidence type="ECO:0000256" key="2">
    <source>
        <dbReference type="SAM" id="Phobius"/>
    </source>
</evidence>
<name>A0ABP7M3N7_9ACTN</name>
<evidence type="ECO:0000259" key="5">
    <source>
        <dbReference type="Pfam" id="PF08341"/>
    </source>
</evidence>
<gene>
    <name evidence="6" type="ORF">GCM10022244_23450</name>
</gene>
<organism evidence="6 7">
    <name type="scientific">Streptomyces gulbargensis</name>
    <dbReference type="NCBI Taxonomy" id="364901"/>
    <lineage>
        <taxon>Bacteria</taxon>
        <taxon>Bacillati</taxon>
        <taxon>Actinomycetota</taxon>
        <taxon>Actinomycetes</taxon>
        <taxon>Kitasatosporales</taxon>
        <taxon>Streptomycetaceae</taxon>
        <taxon>Streptomyces</taxon>
    </lineage>
</organism>
<dbReference type="EMBL" id="BAABAJ010000006">
    <property type="protein sequence ID" value="GAA3912749.1"/>
    <property type="molecule type" value="Genomic_DNA"/>
</dbReference>
<dbReference type="InterPro" id="IPR013552">
    <property type="entry name" value="Thioester_dom"/>
</dbReference>
<accession>A0ABP7M3N7</accession>
<dbReference type="NCBIfam" id="TIGR03934">
    <property type="entry name" value="TQXA_dom"/>
    <property type="match status" value="1"/>
</dbReference>
<comment type="caution">
    <text evidence="6">The sequence shown here is derived from an EMBL/GenBank/DDBJ whole genome shotgun (WGS) entry which is preliminary data.</text>
</comment>
<protein>
    <submittedName>
        <fullName evidence="6">TQXA domain-containing protein</fullName>
    </submittedName>
</protein>
<dbReference type="Proteomes" id="UP001501000">
    <property type="component" value="Unassembled WGS sequence"/>
</dbReference>
<feature type="transmembrane region" description="Helical" evidence="2">
    <location>
        <begin position="470"/>
        <end position="489"/>
    </location>
</feature>
<dbReference type="InterPro" id="IPR008475">
    <property type="entry name" value="PLipase_C_C"/>
</dbReference>
<evidence type="ECO:0000259" key="4">
    <source>
        <dbReference type="Pfam" id="PF05506"/>
    </source>
</evidence>
<dbReference type="RefSeq" id="WP_345281442.1">
    <property type="nucleotide sequence ID" value="NZ_BAABAJ010000006.1"/>
</dbReference>
<proteinExistence type="predicted"/>
<feature type="chain" id="PRO_5047201526" evidence="3">
    <location>
        <begin position="36"/>
        <end position="497"/>
    </location>
</feature>
<keyword evidence="2" id="KW-0812">Transmembrane</keyword>
<dbReference type="Pfam" id="PF08341">
    <property type="entry name" value="TED"/>
    <property type="match status" value="1"/>
</dbReference>
<evidence type="ECO:0000256" key="1">
    <source>
        <dbReference type="SAM" id="MobiDB-lite"/>
    </source>
</evidence>
<evidence type="ECO:0000313" key="6">
    <source>
        <dbReference type="EMBL" id="GAA3912749.1"/>
    </source>
</evidence>
<evidence type="ECO:0000313" key="7">
    <source>
        <dbReference type="Proteomes" id="UP001501000"/>
    </source>
</evidence>
<dbReference type="NCBIfam" id="TIGR01167">
    <property type="entry name" value="LPXTG_anchor"/>
    <property type="match status" value="1"/>
</dbReference>
<keyword evidence="2" id="KW-1133">Transmembrane helix</keyword>
<feature type="region of interest" description="Disordered" evidence="1">
    <location>
        <begin position="395"/>
        <end position="462"/>
    </location>
</feature>
<feature type="domain" description="Thioester" evidence="5">
    <location>
        <begin position="91"/>
        <end position="189"/>
    </location>
</feature>
<dbReference type="NCBIfam" id="NF041528">
    <property type="entry name" value="strep_LAETG"/>
    <property type="match status" value="1"/>
</dbReference>
<sequence>MFSVRGRGAARLAAATLVAGLAVAGTMATAAPALADDGAAASGGATAKLGGLSEEESGDIKIVDENGKEWPDAVSGGLFTMEVEGGGTLSTYCIDFRTPAKHDYRYKEVGWDASSLHSNENAGKILWILENSYPKISAQDLGEKVGADLSKGEAAAATQAAIWKLSDDVTATPTSPDAQKLTESLLKDAVKLAEPKASLTLSPSSVSGKAGQKLGPVTVSTNSQTAKVATAPGVAAGVTVVGKDGKPVTEAKNGDEIFFDVPAGTPDGSAELIVEASTKVPLGRAFVSLDGPSQTLILAGSSESTVSAKATATWAKTGPIPSVTVAKDCAKGGLEVIATNKGDEPWTFDLKGVSLSIAPGETKTVPVPLAEDEAYKFTIKGPNGFEETFEGVLDCKTATPGPVPSESPSQTPTTEPSPTTPGGSTGSTGTTGSTGSTGSTGTTGATGTTGSTTTGGGDLAETGSSNATPMIAGIAVALVLAGGGAVFFLRKKKTAGH</sequence>
<keyword evidence="7" id="KW-1185">Reference proteome</keyword>
<feature type="domain" description="Bacterial phospholipase C C-terminal" evidence="4">
    <location>
        <begin position="321"/>
        <end position="391"/>
    </location>
</feature>